<dbReference type="PANTHER" id="PTHR34613:SF1">
    <property type="entry name" value="SLL6017 PROTEIN"/>
    <property type="match status" value="1"/>
</dbReference>
<sequence length="270" mass="31823">MSFDNVGKYLAEQYPREFAKWLLSNEPKEVKVLKTELSLEPIRADSVIFLQTESRIIHIEFQTLTKSYPPVPLRILDYYVRLKRQYRVPITQVVIFLQETDNEIAFTEEYTDEVTIHRYRVVRLWEQNSALFLENPALLPLAPLTQTDSPSRLLAQIAEKIAKIRDRVEKQNIAGCTEILAGLRFRKNLIRQFLREEIMQESVIYQDIVQSAEFKFFYRQLNRRFGEIDNSIIEQIRELSTEQLEVLGEAFLDFSSVADLEAWLNQVTNR</sequence>
<proteinExistence type="predicted"/>
<dbReference type="RefSeq" id="WP_041456321.1">
    <property type="nucleotide sequence ID" value="NZ_JACKZP010000157.1"/>
</dbReference>
<evidence type="ECO:0000313" key="3">
    <source>
        <dbReference type="Proteomes" id="UP000570851"/>
    </source>
</evidence>
<keyword evidence="3" id="KW-1185">Reference proteome</keyword>
<dbReference type="PANTHER" id="PTHR34613">
    <property type="entry name" value="SLL0800 PROTEIN"/>
    <property type="match status" value="1"/>
</dbReference>
<feature type="domain" description="DUF4351" evidence="1">
    <location>
        <begin position="207"/>
        <end position="264"/>
    </location>
</feature>
<dbReference type="Pfam" id="PF14261">
    <property type="entry name" value="DUF4351"/>
    <property type="match status" value="1"/>
</dbReference>
<dbReference type="GeneID" id="58726614"/>
<organism evidence="2 3">
    <name type="scientific">Trichormus variabilis N2B</name>
    <dbReference type="NCBI Taxonomy" id="2681315"/>
    <lineage>
        <taxon>Bacteria</taxon>
        <taxon>Bacillati</taxon>
        <taxon>Cyanobacteriota</taxon>
        <taxon>Cyanophyceae</taxon>
        <taxon>Nostocales</taxon>
        <taxon>Nostocaceae</taxon>
        <taxon>Trichormus</taxon>
    </lineage>
</organism>
<gene>
    <name evidence="2" type="ORF">GNE12_24540</name>
</gene>
<dbReference type="Proteomes" id="UP000570851">
    <property type="component" value="Unassembled WGS sequence"/>
</dbReference>
<dbReference type="EMBL" id="JACKZP010000157">
    <property type="protein sequence ID" value="MBC1305084.1"/>
    <property type="molecule type" value="Genomic_DNA"/>
</dbReference>
<dbReference type="InterPro" id="IPR025587">
    <property type="entry name" value="DUF4351"/>
</dbReference>
<evidence type="ECO:0000313" key="2">
    <source>
        <dbReference type="EMBL" id="MBC1305084.1"/>
    </source>
</evidence>
<accession>A0ABR6SF94</accession>
<name>A0ABR6SF94_ANAVA</name>
<evidence type="ECO:0000259" key="1">
    <source>
        <dbReference type="Pfam" id="PF14261"/>
    </source>
</evidence>
<protein>
    <submittedName>
        <fullName evidence="2">Rpn family recombination-promoting nuclease/putative transposase</fullName>
    </submittedName>
</protein>
<reference evidence="2 3" key="1">
    <citation type="submission" date="2019-11" db="EMBL/GenBank/DDBJ databases">
        <title>Comparison of genomes from free-living endosymbiotic cyanobacteria isolated from Azolla.</title>
        <authorList>
            <person name="Thiel T."/>
            <person name="Pratte B."/>
        </authorList>
    </citation>
    <scope>NUCLEOTIDE SEQUENCE [LARGE SCALE GENOMIC DNA]</scope>
    <source>
        <strain evidence="2 3">N2B</strain>
    </source>
</reference>
<comment type="caution">
    <text evidence="2">The sequence shown here is derived from an EMBL/GenBank/DDBJ whole genome shotgun (WGS) entry which is preliminary data.</text>
</comment>